<gene>
    <name evidence="1" type="ORF">SOIL9_81330</name>
</gene>
<proteinExistence type="predicted"/>
<name>A0A6P2DJI7_9BACT</name>
<dbReference type="Proteomes" id="UP000464178">
    <property type="component" value="Chromosome"/>
</dbReference>
<organism evidence="1 2">
    <name type="scientific">Gemmata massiliana</name>
    <dbReference type="NCBI Taxonomy" id="1210884"/>
    <lineage>
        <taxon>Bacteria</taxon>
        <taxon>Pseudomonadati</taxon>
        <taxon>Planctomycetota</taxon>
        <taxon>Planctomycetia</taxon>
        <taxon>Gemmatales</taxon>
        <taxon>Gemmataceae</taxon>
        <taxon>Gemmata</taxon>
    </lineage>
</organism>
<reference evidence="1 2" key="1">
    <citation type="submission" date="2019-05" db="EMBL/GenBank/DDBJ databases">
        <authorList>
            <consortium name="Science for Life Laboratories"/>
        </authorList>
    </citation>
    <scope>NUCLEOTIDE SEQUENCE [LARGE SCALE GENOMIC DNA]</scope>
    <source>
        <strain evidence="1">Soil9</strain>
    </source>
</reference>
<keyword evidence="2" id="KW-1185">Reference proteome</keyword>
<sequence>MLYQTIVLELLQARSGLHTYLRRSRKLLAETERYATDLRTAHLSGKDRGLDSSAALEVALAELEARLDREATRHESPDEP</sequence>
<dbReference type="KEGG" id="gms:SOIL9_81330"/>
<dbReference type="RefSeq" id="WP_232069889.1">
    <property type="nucleotide sequence ID" value="NZ_LR593886.1"/>
</dbReference>
<accession>A0A6P2DJI7</accession>
<dbReference type="AlphaFoldDB" id="A0A6P2DJI7"/>
<dbReference type="EMBL" id="LR593886">
    <property type="protein sequence ID" value="VTS00590.1"/>
    <property type="molecule type" value="Genomic_DNA"/>
</dbReference>
<protein>
    <submittedName>
        <fullName evidence="1">Uncharacterized protein</fullName>
    </submittedName>
</protein>
<evidence type="ECO:0000313" key="2">
    <source>
        <dbReference type="Proteomes" id="UP000464178"/>
    </source>
</evidence>
<evidence type="ECO:0000313" key="1">
    <source>
        <dbReference type="EMBL" id="VTS00590.1"/>
    </source>
</evidence>